<reference evidence="1 2" key="1">
    <citation type="submission" date="2021-06" db="EMBL/GenBank/DDBJ databases">
        <title>Caerostris extrusa draft genome.</title>
        <authorList>
            <person name="Kono N."/>
            <person name="Arakawa K."/>
        </authorList>
    </citation>
    <scope>NUCLEOTIDE SEQUENCE [LARGE SCALE GENOMIC DNA]</scope>
</reference>
<evidence type="ECO:0000313" key="1">
    <source>
        <dbReference type="EMBL" id="GIY52861.1"/>
    </source>
</evidence>
<accession>A0AAV4U539</accession>
<organism evidence="1 2">
    <name type="scientific">Caerostris extrusa</name>
    <name type="common">Bark spider</name>
    <name type="synonym">Caerostris bankana</name>
    <dbReference type="NCBI Taxonomy" id="172846"/>
    <lineage>
        <taxon>Eukaryota</taxon>
        <taxon>Metazoa</taxon>
        <taxon>Ecdysozoa</taxon>
        <taxon>Arthropoda</taxon>
        <taxon>Chelicerata</taxon>
        <taxon>Arachnida</taxon>
        <taxon>Araneae</taxon>
        <taxon>Araneomorphae</taxon>
        <taxon>Entelegynae</taxon>
        <taxon>Araneoidea</taxon>
        <taxon>Araneidae</taxon>
        <taxon>Caerostris</taxon>
    </lineage>
</organism>
<sequence>MWVFAPGGVLARLGRGVGGGEGWILNPKPSSGPYIVKLMAKMRRGVQKCRPGFKGFWRVGSINLRGLRLSRPSTPLIEPDNRHALAPLQCHLLIFRTGVTHAKMRTSSFSLLGKLYQLI</sequence>
<evidence type="ECO:0000313" key="2">
    <source>
        <dbReference type="Proteomes" id="UP001054945"/>
    </source>
</evidence>
<dbReference type="AlphaFoldDB" id="A0AAV4U539"/>
<comment type="caution">
    <text evidence="1">The sequence shown here is derived from an EMBL/GenBank/DDBJ whole genome shotgun (WGS) entry which is preliminary data.</text>
</comment>
<dbReference type="Proteomes" id="UP001054945">
    <property type="component" value="Unassembled WGS sequence"/>
</dbReference>
<name>A0AAV4U539_CAEEX</name>
<gene>
    <name evidence="1" type="ORF">CEXT_119831</name>
</gene>
<protein>
    <submittedName>
        <fullName evidence="1">Uncharacterized protein</fullName>
    </submittedName>
</protein>
<keyword evidence="2" id="KW-1185">Reference proteome</keyword>
<dbReference type="EMBL" id="BPLR01012301">
    <property type="protein sequence ID" value="GIY52861.1"/>
    <property type="molecule type" value="Genomic_DNA"/>
</dbReference>
<proteinExistence type="predicted"/>